<evidence type="ECO:0000313" key="7">
    <source>
        <dbReference type="EMBL" id="PNY24895.1"/>
    </source>
</evidence>
<proteinExistence type="inferred from homology"/>
<evidence type="ECO:0000256" key="5">
    <source>
        <dbReference type="ARBA" id="ARBA00023136"/>
    </source>
</evidence>
<dbReference type="PANTHER" id="PTHR12290">
    <property type="entry name" value="CORNICHON-RELATED"/>
    <property type="match status" value="1"/>
</dbReference>
<evidence type="ECO:0000256" key="3">
    <source>
        <dbReference type="ARBA" id="ARBA00022692"/>
    </source>
</evidence>
<dbReference type="AlphaFoldDB" id="A0A2K3QBH7"/>
<sequence length="162" mass="18609">MSGEAWLFLLAVLINAVNLFLQVFFTIMYSDLEWYACRSPSRPLFSPCPCPADARNRRNSHKACHGHGLARLVLTAARSDYINPIELCNRLNTYIIPEAAVHAFLTFLFLINGYWIALVLNLPLLAWNAKKRESFAKLAFHLIMFFFYLYSMIVALIRDESS</sequence>
<gene>
    <name evidence="7" type="ORF">TCAP_05164</name>
</gene>
<evidence type="ECO:0000256" key="4">
    <source>
        <dbReference type="ARBA" id="ARBA00022989"/>
    </source>
</evidence>
<comment type="similarity">
    <text evidence="2">Belongs to the cornichon family.</text>
</comment>
<feature type="transmembrane region" description="Helical" evidence="6">
    <location>
        <begin position="6"/>
        <end position="29"/>
    </location>
</feature>
<evidence type="ECO:0000313" key="8">
    <source>
        <dbReference type="Proteomes" id="UP000236621"/>
    </source>
</evidence>
<reference evidence="7 8" key="1">
    <citation type="submission" date="2017-08" db="EMBL/GenBank/DDBJ databases">
        <title>Harnessing the power of phylogenomics to disentangle the directionality and signatures of interkingdom host jumping in the parasitic fungal genus Tolypocladium.</title>
        <authorList>
            <person name="Quandt C.A."/>
            <person name="Patterson W."/>
            <person name="Spatafora J.W."/>
        </authorList>
    </citation>
    <scope>NUCLEOTIDE SEQUENCE [LARGE SCALE GENOMIC DNA]</scope>
    <source>
        <strain evidence="7 8">CBS 113982</strain>
    </source>
</reference>
<feature type="transmembrane region" description="Helical" evidence="6">
    <location>
        <begin position="99"/>
        <end position="118"/>
    </location>
</feature>
<comment type="subcellular location">
    <subcellularLocation>
        <location evidence="1">Membrane</location>
        <topology evidence="1">Multi-pass membrane protein</topology>
    </subcellularLocation>
</comment>
<evidence type="ECO:0000256" key="1">
    <source>
        <dbReference type="ARBA" id="ARBA00004141"/>
    </source>
</evidence>
<name>A0A2K3QBH7_9HYPO</name>
<dbReference type="SMART" id="SM01398">
    <property type="entry name" value="Cornichon"/>
    <property type="match status" value="1"/>
</dbReference>
<comment type="caution">
    <text evidence="7">The sequence shown here is derived from an EMBL/GenBank/DDBJ whole genome shotgun (WGS) entry which is preliminary data.</text>
</comment>
<dbReference type="Pfam" id="PF03311">
    <property type="entry name" value="Cornichon"/>
    <property type="match status" value="1"/>
</dbReference>
<protein>
    <submittedName>
        <fullName evidence="7">ER-derived vesicles protein ERV14</fullName>
    </submittedName>
</protein>
<organism evidence="7 8">
    <name type="scientific">Tolypocladium capitatum</name>
    <dbReference type="NCBI Taxonomy" id="45235"/>
    <lineage>
        <taxon>Eukaryota</taxon>
        <taxon>Fungi</taxon>
        <taxon>Dikarya</taxon>
        <taxon>Ascomycota</taxon>
        <taxon>Pezizomycotina</taxon>
        <taxon>Sordariomycetes</taxon>
        <taxon>Hypocreomycetidae</taxon>
        <taxon>Hypocreales</taxon>
        <taxon>Ophiocordycipitaceae</taxon>
        <taxon>Tolypocladium</taxon>
    </lineage>
</organism>
<keyword evidence="3 6" id="KW-0812">Transmembrane</keyword>
<dbReference type="EMBL" id="NRSZ01000833">
    <property type="protein sequence ID" value="PNY24895.1"/>
    <property type="molecule type" value="Genomic_DNA"/>
</dbReference>
<evidence type="ECO:0000256" key="6">
    <source>
        <dbReference type="SAM" id="Phobius"/>
    </source>
</evidence>
<dbReference type="STRING" id="45235.A0A2K3QBH7"/>
<dbReference type="OrthoDB" id="434393at2759"/>
<evidence type="ECO:0000256" key="2">
    <source>
        <dbReference type="ARBA" id="ARBA00010095"/>
    </source>
</evidence>
<dbReference type="GO" id="GO:0016192">
    <property type="term" value="P:vesicle-mediated transport"/>
    <property type="evidence" value="ECO:0007669"/>
    <property type="project" value="InterPro"/>
</dbReference>
<dbReference type="Proteomes" id="UP000236621">
    <property type="component" value="Unassembled WGS sequence"/>
</dbReference>
<accession>A0A2K3QBH7</accession>
<feature type="transmembrane region" description="Helical" evidence="6">
    <location>
        <begin position="138"/>
        <end position="157"/>
    </location>
</feature>
<keyword evidence="4 6" id="KW-1133">Transmembrane helix</keyword>
<dbReference type="InterPro" id="IPR003377">
    <property type="entry name" value="Cornichon"/>
</dbReference>
<keyword evidence="5 6" id="KW-0472">Membrane</keyword>
<dbReference type="GO" id="GO:0016020">
    <property type="term" value="C:membrane"/>
    <property type="evidence" value="ECO:0007669"/>
    <property type="project" value="UniProtKB-SubCell"/>
</dbReference>
<keyword evidence="8" id="KW-1185">Reference proteome</keyword>